<proteinExistence type="predicted"/>
<evidence type="ECO:0008006" key="3">
    <source>
        <dbReference type="Google" id="ProtNLM"/>
    </source>
</evidence>
<keyword evidence="2" id="KW-1185">Reference proteome</keyword>
<gene>
    <name evidence="1" type="ORF">AWB68_04403</name>
</gene>
<dbReference type="RefSeq" id="WP_087646481.1">
    <property type="nucleotide sequence ID" value="NZ_FCON02000052.1"/>
</dbReference>
<organism evidence="1 2">
    <name type="scientific">Caballeronia choica</name>
    <dbReference type="NCBI Taxonomy" id="326476"/>
    <lineage>
        <taxon>Bacteria</taxon>
        <taxon>Pseudomonadati</taxon>
        <taxon>Pseudomonadota</taxon>
        <taxon>Betaproteobacteria</taxon>
        <taxon>Burkholderiales</taxon>
        <taxon>Burkholderiaceae</taxon>
        <taxon>Caballeronia</taxon>
    </lineage>
</organism>
<evidence type="ECO:0000313" key="1">
    <source>
        <dbReference type="EMBL" id="SAL73289.1"/>
    </source>
</evidence>
<dbReference type="EMBL" id="FCON02000052">
    <property type="protein sequence ID" value="SAL73289.1"/>
    <property type="molecule type" value="Genomic_DNA"/>
</dbReference>
<dbReference type="AlphaFoldDB" id="A0A158JXY2"/>
<protein>
    <recommendedName>
        <fullName evidence="3">DUF3717 domain-containing protein</fullName>
    </recommendedName>
</protein>
<reference evidence="1" key="1">
    <citation type="submission" date="2016-01" db="EMBL/GenBank/DDBJ databases">
        <authorList>
            <person name="Peeters C."/>
        </authorList>
    </citation>
    <scope>NUCLEOTIDE SEQUENCE [LARGE SCALE GENOMIC DNA]</scope>
    <source>
        <strain evidence="1">LMG 22940</strain>
    </source>
</reference>
<accession>A0A158JXY2</accession>
<dbReference type="OrthoDB" id="9008313at2"/>
<name>A0A158JXY2_9BURK</name>
<evidence type="ECO:0000313" key="2">
    <source>
        <dbReference type="Proteomes" id="UP000054770"/>
    </source>
</evidence>
<dbReference type="Proteomes" id="UP000054770">
    <property type="component" value="Unassembled WGS sequence"/>
</dbReference>
<dbReference type="Pfam" id="PF12512">
    <property type="entry name" value="DUF3717"/>
    <property type="match status" value="1"/>
</dbReference>
<comment type="caution">
    <text evidence="1">The sequence shown here is derived from an EMBL/GenBank/DDBJ whole genome shotgun (WGS) entry which is preliminary data.</text>
</comment>
<dbReference type="InterPro" id="IPR022191">
    <property type="entry name" value="DUF3717"/>
</dbReference>
<sequence>MQFTLGEIEGAIHWWRVRASSDAGFAGSVVGCALARLYGETITDHRVVADNELDDVQRDALRVFVRMSTAQQEVEVQK</sequence>